<organism evidence="15 16">
    <name type="scientific">Glaciimonas soli</name>
    <dbReference type="NCBI Taxonomy" id="2590999"/>
    <lineage>
        <taxon>Bacteria</taxon>
        <taxon>Pseudomonadati</taxon>
        <taxon>Pseudomonadota</taxon>
        <taxon>Betaproteobacteria</taxon>
        <taxon>Burkholderiales</taxon>
        <taxon>Oxalobacteraceae</taxon>
        <taxon>Glaciimonas</taxon>
    </lineage>
</organism>
<evidence type="ECO:0000313" key="16">
    <source>
        <dbReference type="Proteomes" id="UP000451565"/>
    </source>
</evidence>
<evidence type="ECO:0000256" key="2">
    <source>
        <dbReference type="ARBA" id="ARBA00022741"/>
    </source>
</evidence>
<dbReference type="PROSITE" id="PS51198">
    <property type="entry name" value="UVRD_HELICASE_ATP_BIND"/>
    <property type="match status" value="1"/>
</dbReference>
<evidence type="ECO:0000256" key="3">
    <source>
        <dbReference type="ARBA" id="ARBA00022801"/>
    </source>
</evidence>
<keyword evidence="2 12" id="KW-0547">Nucleotide-binding</keyword>
<dbReference type="Pfam" id="PF13361">
    <property type="entry name" value="UvrD_C"/>
    <property type="match status" value="1"/>
</dbReference>
<evidence type="ECO:0000256" key="11">
    <source>
        <dbReference type="ARBA" id="ARBA00048988"/>
    </source>
</evidence>
<keyword evidence="16" id="KW-1185">Reference proteome</keyword>
<keyword evidence="3 12" id="KW-0378">Hydrolase</keyword>
<dbReference type="InterPro" id="IPR013986">
    <property type="entry name" value="DExx_box_DNA_helicase_dom_sf"/>
</dbReference>
<keyword evidence="5 12" id="KW-0067">ATP-binding</keyword>
<comment type="catalytic activity">
    <reaction evidence="8">
        <text>Couples ATP hydrolysis with the unwinding of duplex DNA by translocating in the 3'-5' direction.</text>
        <dbReference type="EC" id="5.6.2.4"/>
    </reaction>
</comment>
<dbReference type="GO" id="GO:0043138">
    <property type="term" value="F:3'-5' DNA helicase activity"/>
    <property type="evidence" value="ECO:0007669"/>
    <property type="project" value="UniProtKB-EC"/>
</dbReference>
<dbReference type="GO" id="GO:0016787">
    <property type="term" value="F:hydrolase activity"/>
    <property type="evidence" value="ECO:0007669"/>
    <property type="project" value="UniProtKB-UniRule"/>
</dbReference>
<dbReference type="EC" id="5.6.2.4" evidence="9"/>
<evidence type="ECO:0000256" key="4">
    <source>
        <dbReference type="ARBA" id="ARBA00022806"/>
    </source>
</evidence>
<protein>
    <recommendedName>
        <fullName evidence="9">DNA 3'-5' helicase</fullName>
        <ecNumber evidence="9">5.6.2.4</ecNumber>
    </recommendedName>
    <alternativeName>
        <fullName evidence="10">DNA 3'-5' helicase II</fullName>
    </alternativeName>
</protein>
<reference evidence="15 16" key="1">
    <citation type="submission" date="2019-10" db="EMBL/GenBank/DDBJ databases">
        <title>Glaciimonas soli sp. nov., a psychrophilic bacterium isolated from the forest soil of a high elevation mountain in Taiwan.</title>
        <authorList>
            <person name="Wang L.-T."/>
            <person name="Shieh W.Y."/>
        </authorList>
    </citation>
    <scope>NUCLEOTIDE SEQUENCE [LARGE SCALE GENOMIC DNA]</scope>
    <source>
        <strain evidence="15 16">GS1</strain>
    </source>
</reference>
<comment type="catalytic activity">
    <reaction evidence="11">
        <text>ATP + H2O = ADP + phosphate + H(+)</text>
        <dbReference type="Rhea" id="RHEA:13065"/>
        <dbReference type="ChEBI" id="CHEBI:15377"/>
        <dbReference type="ChEBI" id="CHEBI:15378"/>
        <dbReference type="ChEBI" id="CHEBI:30616"/>
        <dbReference type="ChEBI" id="CHEBI:43474"/>
        <dbReference type="ChEBI" id="CHEBI:456216"/>
        <dbReference type="EC" id="5.6.2.4"/>
    </reaction>
</comment>
<sequence>MNNTNPVRFTPHGLIPTEEQLAIQLSQRKVTLIEANAGAAKTTTLALRIGEAIARGLPPEKILALTFTPEAKDVMKTRLLDLGIPQATIALLRVHTFEEFAETVLRNLEEDIPPHISEKDQKLVVLEAIRRVSQHYLGQVDFLDIRTHNIAISQFIACQLQLKATLSLEIDVQDMGLEEIARQLDVPLTDYLTTLEYENIRLGNSDEILFRGAFDATYDLARNLVLNPETQNALPHFGLVVCDELHDLNEASFQILVALLGMDKLYFVGAGDKDQVIYSKLGADAMFLRHRFNDLFPGTVRLPLTMTYRHGPHLAYATGEFKNKKVDSNLPLHTEIKQLHYGANDSAENDSSCADRVVDAINKWKSEKYPLDTCAILLRDRHQAIAIENALVHAKIGYRTLSMQSYLQCDEILFLRGMIAIALDNLSTVKSMAVRKEIIDSLILFGELEYVPAEMGYDIRDVSEVPSLLRGFFSGRFERDATGKKAAIVDAVNYMKELPPVTSAAIALAEVCNRMDLKAVAKRIYINPYDAAIVSKSIDGFIEAAQQSKKSLREFSEWITLVDSFFTSRKSKDLVVLDCVTNAKGKEFNHVILPFLENGEFPNLMKDHKEEENLFYVGITRAQLRLTLISPSDGNNRSAFIQRMALPSSKTQADAAVEQNQSRAIVQPTRIDLAVAYADRDIVKALGAQWDVARKVWWVKPGLDIAPFKQWLPKK</sequence>
<dbReference type="PROSITE" id="PS51217">
    <property type="entry name" value="UVRD_HELICASE_CTER"/>
    <property type="match status" value="1"/>
</dbReference>
<dbReference type="PANTHER" id="PTHR11070">
    <property type="entry name" value="UVRD / RECB / PCRA DNA HELICASE FAMILY MEMBER"/>
    <property type="match status" value="1"/>
</dbReference>
<evidence type="ECO:0000256" key="1">
    <source>
        <dbReference type="ARBA" id="ARBA00009922"/>
    </source>
</evidence>
<accession>A0A843YNV7</accession>
<dbReference type="Gene3D" id="1.10.10.160">
    <property type="match status" value="1"/>
</dbReference>
<evidence type="ECO:0000256" key="10">
    <source>
        <dbReference type="ARBA" id="ARBA00034923"/>
    </source>
</evidence>
<dbReference type="Gene3D" id="1.10.486.10">
    <property type="entry name" value="PCRA, domain 4"/>
    <property type="match status" value="1"/>
</dbReference>
<evidence type="ECO:0000256" key="5">
    <source>
        <dbReference type="ARBA" id="ARBA00022840"/>
    </source>
</evidence>
<evidence type="ECO:0000313" key="15">
    <source>
        <dbReference type="EMBL" id="MQQ99666.1"/>
    </source>
</evidence>
<name>A0A843YNV7_9BURK</name>
<comment type="similarity">
    <text evidence="1">Belongs to the helicase family. UvrD subfamily.</text>
</comment>
<evidence type="ECO:0000256" key="7">
    <source>
        <dbReference type="ARBA" id="ARBA00023235"/>
    </source>
</evidence>
<dbReference type="GO" id="GO:0003677">
    <property type="term" value="F:DNA binding"/>
    <property type="evidence" value="ECO:0007669"/>
    <property type="project" value="UniProtKB-KW"/>
</dbReference>
<dbReference type="RefSeq" id="WP_153233221.1">
    <property type="nucleotide sequence ID" value="NZ_WINI01000001.1"/>
</dbReference>
<dbReference type="Proteomes" id="UP000451565">
    <property type="component" value="Unassembled WGS sequence"/>
</dbReference>
<keyword evidence="6" id="KW-0238">DNA-binding</keyword>
<evidence type="ECO:0000256" key="12">
    <source>
        <dbReference type="PROSITE-ProRule" id="PRU00560"/>
    </source>
</evidence>
<dbReference type="InterPro" id="IPR043764">
    <property type="entry name" value="DUF5710"/>
</dbReference>
<evidence type="ECO:0000256" key="8">
    <source>
        <dbReference type="ARBA" id="ARBA00034617"/>
    </source>
</evidence>
<keyword evidence="7" id="KW-0413">Isomerase</keyword>
<evidence type="ECO:0000256" key="9">
    <source>
        <dbReference type="ARBA" id="ARBA00034808"/>
    </source>
</evidence>
<dbReference type="Pfam" id="PF00580">
    <property type="entry name" value="UvrD-helicase"/>
    <property type="match status" value="1"/>
</dbReference>
<proteinExistence type="inferred from homology"/>
<dbReference type="InterPro" id="IPR014017">
    <property type="entry name" value="DNA_helicase_UvrD-like_C"/>
</dbReference>
<dbReference type="InterPro" id="IPR027417">
    <property type="entry name" value="P-loop_NTPase"/>
</dbReference>
<dbReference type="SUPFAM" id="SSF52540">
    <property type="entry name" value="P-loop containing nucleoside triphosphate hydrolases"/>
    <property type="match status" value="1"/>
</dbReference>
<dbReference type="OrthoDB" id="9792687at2"/>
<dbReference type="GO" id="GO:0000725">
    <property type="term" value="P:recombinational repair"/>
    <property type="evidence" value="ECO:0007669"/>
    <property type="project" value="TreeGrafter"/>
</dbReference>
<dbReference type="Pfam" id="PF18974">
    <property type="entry name" value="DUF5710"/>
    <property type="match status" value="1"/>
</dbReference>
<gene>
    <name evidence="15" type="ORF">GEV47_03065</name>
</gene>
<evidence type="ECO:0000256" key="6">
    <source>
        <dbReference type="ARBA" id="ARBA00023125"/>
    </source>
</evidence>
<dbReference type="EMBL" id="WINI01000001">
    <property type="protein sequence ID" value="MQQ99666.1"/>
    <property type="molecule type" value="Genomic_DNA"/>
</dbReference>
<dbReference type="InterPro" id="IPR014016">
    <property type="entry name" value="UvrD-like_ATP-bd"/>
</dbReference>
<comment type="caution">
    <text evidence="15">The sequence shown here is derived from an EMBL/GenBank/DDBJ whole genome shotgun (WGS) entry which is preliminary data.</text>
</comment>
<feature type="domain" description="UvrD-like helicase C-terminal" evidence="14">
    <location>
        <begin position="311"/>
        <end position="585"/>
    </location>
</feature>
<dbReference type="GO" id="GO:0005524">
    <property type="term" value="F:ATP binding"/>
    <property type="evidence" value="ECO:0007669"/>
    <property type="project" value="UniProtKB-UniRule"/>
</dbReference>
<dbReference type="PANTHER" id="PTHR11070:SF2">
    <property type="entry name" value="ATP-DEPENDENT DNA HELICASE SRS2"/>
    <property type="match status" value="1"/>
</dbReference>
<dbReference type="Gene3D" id="3.40.50.300">
    <property type="entry name" value="P-loop containing nucleotide triphosphate hydrolases"/>
    <property type="match status" value="2"/>
</dbReference>
<keyword evidence="4 12" id="KW-0347">Helicase</keyword>
<evidence type="ECO:0000259" key="13">
    <source>
        <dbReference type="PROSITE" id="PS51198"/>
    </source>
</evidence>
<evidence type="ECO:0000259" key="14">
    <source>
        <dbReference type="PROSITE" id="PS51217"/>
    </source>
</evidence>
<feature type="domain" description="UvrD-like helicase ATP-binding" evidence="13">
    <location>
        <begin position="14"/>
        <end position="311"/>
    </location>
</feature>
<dbReference type="InterPro" id="IPR000212">
    <property type="entry name" value="DNA_helicase_UvrD/REP"/>
</dbReference>
<feature type="binding site" evidence="12">
    <location>
        <begin position="35"/>
        <end position="42"/>
    </location>
    <ligand>
        <name>ATP</name>
        <dbReference type="ChEBI" id="CHEBI:30616"/>
    </ligand>
</feature>
<dbReference type="AlphaFoldDB" id="A0A843YNV7"/>